<name>X1MI07_9ZZZZ</name>
<feature type="domain" description="DUF1659" evidence="1">
    <location>
        <begin position="6"/>
        <end position="75"/>
    </location>
</feature>
<sequence>MAVVVTVPRDSALQFRLVVGSNPETGAPIVNSKTFNKIKSTAIEQDAYDIANALIGLQKYPLNEIRFEKESQLTE</sequence>
<protein>
    <recommendedName>
        <fullName evidence="1">DUF1659 domain-containing protein</fullName>
    </recommendedName>
</protein>
<dbReference type="EMBL" id="BARV01005784">
    <property type="protein sequence ID" value="GAI17706.1"/>
    <property type="molecule type" value="Genomic_DNA"/>
</dbReference>
<dbReference type="InterPro" id="IPR012454">
    <property type="entry name" value="DUF1659"/>
</dbReference>
<dbReference type="Pfam" id="PF07872">
    <property type="entry name" value="DUF1659"/>
    <property type="match status" value="1"/>
</dbReference>
<dbReference type="AlphaFoldDB" id="X1MI07"/>
<reference evidence="2" key="1">
    <citation type="journal article" date="2014" name="Front. Microbiol.">
        <title>High frequency of phylogenetically diverse reductive dehalogenase-homologous genes in deep subseafloor sedimentary metagenomes.</title>
        <authorList>
            <person name="Kawai M."/>
            <person name="Futagami T."/>
            <person name="Toyoda A."/>
            <person name="Takaki Y."/>
            <person name="Nishi S."/>
            <person name="Hori S."/>
            <person name="Arai W."/>
            <person name="Tsubouchi T."/>
            <person name="Morono Y."/>
            <person name="Uchiyama I."/>
            <person name="Ito T."/>
            <person name="Fujiyama A."/>
            <person name="Inagaki F."/>
            <person name="Takami H."/>
        </authorList>
    </citation>
    <scope>NUCLEOTIDE SEQUENCE</scope>
    <source>
        <strain evidence="2">Expedition CK06-06</strain>
    </source>
</reference>
<evidence type="ECO:0000259" key="1">
    <source>
        <dbReference type="Pfam" id="PF07872"/>
    </source>
</evidence>
<organism evidence="2">
    <name type="scientific">marine sediment metagenome</name>
    <dbReference type="NCBI Taxonomy" id="412755"/>
    <lineage>
        <taxon>unclassified sequences</taxon>
        <taxon>metagenomes</taxon>
        <taxon>ecological metagenomes</taxon>
    </lineage>
</organism>
<proteinExistence type="predicted"/>
<comment type="caution">
    <text evidence="2">The sequence shown here is derived from an EMBL/GenBank/DDBJ whole genome shotgun (WGS) entry which is preliminary data.</text>
</comment>
<accession>X1MI07</accession>
<evidence type="ECO:0000313" key="2">
    <source>
        <dbReference type="EMBL" id="GAI17706.1"/>
    </source>
</evidence>
<gene>
    <name evidence="2" type="ORF">S06H3_11751</name>
</gene>